<dbReference type="Pfam" id="PF00078">
    <property type="entry name" value="RVT_1"/>
    <property type="match status" value="1"/>
</dbReference>
<feature type="region of interest" description="Disordered" evidence="1">
    <location>
        <begin position="1"/>
        <end position="21"/>
    </location>
</feature>
<name>A0A1H5IQK5_9BRAD</name>
<evidence type="ECO:0000259" key="2">
    <source>
        <dbReference type="Pfam" id="PF00078"/>
    </source>
</evidence>
<reference evidence="3 4" key="1">
    <citation type="submission" date="2016-10" db="EMBL/GenBank/DDBJ databases">
        <authorList>
            <person name="de Groot N.N."/>
        </authorList>
    </citation>
    <scope>NUCLEOTIDE SEQUENCE [LARGE SCALE GENOMIC DNA]</scope>
    <source>
        <strain evidence="3 4">GAS522</strain>
    </source>
</reference>
<feature type="domain" description="Reverse transcriptase" evidence="2">
    <location>
        <begin position="123"/>
        <end position="265"/>
    </location>
</feature>
<evidence type="ECO:0000313" key="4">
    <source>
        <dbReference type="Proteomes" id="UP000183208"/>
    </source>
</evidence>
<organism evidence="3 4">
    <name type="scientific">Bradyrhizobium lablabi</name>
    <dbReference type="NCBI Taxonomy" id="722472"/>
    <lineage>
        <taxon>Bacteria</taxon>
        <taxon>Pseudomonadati</taxon>
        <taxon>Pseudomonadota</taxon>
        <taxon>Alphaproteobacteria</taxon>
        <taxon>Hyphomicrobiales</taxon>
        <taxon>Nitrobacteraceae</taxon>
        <taxon>Bradyrhizobium</taxon>
    </lineage>
</organism>
<keyword evidence="3" id="KW-0695">RNA-directed DNA polymerase</keyword>
<evidence type="ECO:0000313" key="3">
    <source>
        <dbReference type="EMBL" id="SEE42482.1"/>
    </source>
</evidence>
<dbReference type="InterPro" id="IPR043128">
    <property type="entry name" value="Rev_trsase/Diguanyl_cyclase"/>
</dbReference>
<accession>A0A1H5IQK5</accession>
<dbReference type="InterPro" id="IPR000477">
    <property type="entry name" value="RT_dom"/>
</dbReference>
<keyword evidence="3" id="KW-0548">Nucleotidyltransferase</keyword>
<proteinExistence type="predicted"/>
<dbReference type="AlphaFoldDB" id="A0A1H5IQK5"/>
<dbReference type="EMBL" id="FNTI01000001">
    <property type="protein sequence ID" value="SEE42482.1"/>
    <property type="molecule type" value="Genomic_DNA"/>
</dbReference>
<dbReference type="OrthoDB" id="7862649at2"/>
<evidence type="ECO:0000256" key="1">
    <source>
        <dbReference type="SAM" id="MobiDB-lite"/>
    </source>
</evidence>
<dbReference type="InterPro" id="IPR043502">
    <property type="entry name" value="DNA/RNA_pol_sf"/>
</dbReference>
<dbReference type="Gene3D" id="3.30.70.270">
    <property type="match status" value="1"/>
</dbReference>
<dbReference type="SUPFAM" id="SSF56672">
    <property type="entry name" value="DNA/RNA polymerases"/>
    <property type="match status" value="1"/>
</dbReference>
<dbReference type="Proteomes" id="UP000183208">
    <property type="component" value="Unassembled WGS sequence"/>
</dbReference>
<sequence>MWDEENTARVDKSSFSSERDGPLRKGALRRIPRGFTAIPAKWRWGRFHLAPIVIFLENMRNVARSFLKDGTRYFVLTKSYAGWRTFSEGGRAAYDGEEEWRLLKERVFSHWQPNAAFTAFAKRAHVAALRPHLVNKCFAVIDLKGFFDHVTRTKVCRALEAIGLARSSAFKIAGESTIRQGDKCTLPRGFRQSSLLATLVLEKSLFGSALTGNRFESKVTVYSDDIIFSSNDFETLADEHSQAIALLRRSHFAINPTKTQTARAEVDIFNLRMSHRTLRFTDERMWKFLEQAASFVKGEDAEHKLHLYEKLFGDYIRSINPEQEKRLRTSLGLP</sequence>
<protein>
    <submittedName>
        <fullName evidence="3">Reverse transcriptase (RNA-dependent DNA polymerase)</fullName>
    </submittedName>
</protein>
<dbReference type="GO" id="GO:0003964">
    <property type="term" value="F:RNA-directed DNA polymerase activity"/>
    <property type="evidence" value="ECO:0007669"/>
    <property type="project" value="UniProtKB-KW"/>
</dbReference>
<gene>
    <name evidence="3" type="ORF">SAMN05444171_7425</name>
</gene>
<keyword evidence="3" id="KW-0808">Transferase</keyword>